<keyword evidence="1" id="KW-1133">Transmembrane helix</keyword>
<keyword evidence="1" id="KW-0472">Membrane</keyword>
<feature type="non-terminal residue" evidence="2">
    <location>
        <position position="233"/>
    </location>
</feature>
<proteinExistence type="predicted"/>
<reference evidence="2" key="1">
    <citation type="journal article" date="2016" name="Insect Biochem. Mol. Biol.">
        <title>Multifaceted biological insights from a draft genome sequence of the tobacco hornworm moth, Manduca sexta.</title>
        <authorList>
            <person name="Kanost M.R."/>
            <person name="Arrese E.L."/>
            <person name="Cao X."/>
            <person name="Chen Y.R."/>
            <person name="Chellapilla S."/>
            <person name="Goldsmith M.R."/>
            <person name="Grosse-Wilde E."/>
            <person name="Heckel D.G."/>
            <person name="Herndon N."/>
            <person name="Jiang H."/>
            <person name="Papanicolaou A."/>
            <person name="Qu J."/>
            <person name="Soulages J.L."/>
            <person name="Vogel H."/>
            <person name="Walters J."/>
            <person name="Waterhouse R.M."/>
            <person name="Ahn S.J."/>
            <person name="Almeida F.C."/>
            <person name="An C."/>
            <person name="Aqrawi P."/>
            <person name="Bretschneider A."/>
            <person name="Bryant W.B."/>
            <person name="Bucks S."/>
            <person name="Chao H."/>
            <person name="Chevignon G."/>
            <person name="Christen J.M."/>
            <person name="Clarke D.F."/>
            <person name="Dittmer N.T."/>
            <person name="Ferguson L.C.F."/>
            <person name="Garavelou S."/>
            <person name="Gordon K.H.J."/>
            <person name="Gunaratna R.T."/>
            <person name="Han Y."/>
            <person name="Hauser F."/>
            <person name="He Y."/>
            <person name="Heidel-Fischer H."/>
            <person name="Hirsh A."/>
            <person name="Hu Y."/>
            <person name="Jiang H."/>
            <person name="Kalra D."/>
            <person name="Klinner C."/>
            <person name="Konig C."/>
            <person name="Kovar C."/>
            <person name="Kroll A.R."/>
            <person name="Kuwar S.S."/>
            <person name="Lee S.L."/>
            <person name="Lehman R."/>
            <person name="Li K."/>
            <person name="Li Z."/>
            <person name="Liang H."/>
            <person name="Lovelace S."/>
            <person name="Lu Z."/>
            <person name="Mansfield J.H."/>
            <person name="McCulloch K.J."/>
            <person name="Mathew T."/>
            <person name="Morton B."/>
            <person name="Muzny D.M."/>
            <person name="Neunemann D."/>
            <person name="Ongeri F."/>
            <person name="Pauchet Y."/>
            <person name="Pu L.L."/>
            <person name="Pyrousis I."/>
            <person name="Rao X.J."/>
            <person name="Redding A."/>
            <person name="Roesel C."/>
            <person name="Sanchez-Gracia A."/>
            <person name="Schaack S."/>
            <person name="Shukla A."/>
            <person name="Tetreau G."/>
            <person name="Wang Y."/>
            <person name="Xiong G.H."/>
            <person name="Traut W."/>
            <person name="Walsh T.K."/>
            <person name="Worley K.C."/>
            <person name="Wu D."/>
            <person name="Wu W."/>
            <person name="Wu Y.Q."/>
            <person name="Zhang X."/>
            <person name="Zou Z."/>
            <person name="Zucker H."/>
            <person name="Briscoe A.D."/>
            <person name="Burmester T."/>
            <person name="Clem R.J."/>
            <person name="Feyereisen R."/>
            <person name="Grimmelikhuijzen C.J.P."/>
            <person name="Hamodrakas S.J."/>
            <person name="Hansson B.S."/>
            <person name="Huguet E."/>
            <person name="Jermiin L.S."/>
            <person name="Lan Q."/>
            <person name="Lehman H.K."/>
            <person name="Lorenzen M."/>
            <person name="Merzendorfer H."/>
            <person name="Michalopoulos I."/>
            <person name="Morton D.B."/>
            <person name="Muthukrishnan S."/>
            <person name="Oakeshott J.G."/>
            <person name="Palmer W."/>
            <person name="Park Y."/>
            <person name="Passarelli A.L."/>
            <person name="Rozas J."/>
            <person name="Schwartz L.M."/>
            <person name="Smith W."/>
            <person name="Southgate A."/>
            <person name="Vilcinskas A."/>
            <person name="Vogt R."/>
            <person name="Wang P."/>
            <person name="Werren J."/>
            <person name="Yu X.Q."/>
            <person name="Zhou J.J."/>
            <person name="Brown S.J."/>
            <person name="Scherer S.E."/>
            <person name="Richards S."/>
            <person name="Blissard G.W."/>
        </authorList>
    </citation>
    <scope>NUCLEOTIDE SEQUENCE</scope>
</reference>
<dbReference type="AlphaFoldDB" id="A0A922CE47"/>
<keyword evidence="1" id="KW-0812">Transmembrane</keyword>
<evidence type="ECO:0000313" key="2">
    <source>
        <dbReference type="EMBL" id="KAG6443555.1"/>
    </source>
</evidence>
<accession>A0A922CE47</accession>
<sequence length="233" mass="27452">CSLNIQKESPFKMLKLDSGFFSPFNIIMFVRLIFGNYHPIAKSKQVLMLLKLYCVSVAFVLIWLSLTKSFKYYLILVFQCIINIIFNLITNEKYFIKYYNTIKINDVIMGFKRTSALNKRIAYVVTILFFIKFFTYTVYYSTSTNVTIIYLTTFVSYSIDLNYIAIVMIFALMYDRMHLLKIYLEGVTTAVNIVRRDEIAANTRHVKKFLIYYNNLLDNFDSIETQLQCTVCI</sequence>
<feature type="transmembrane region" description="Helical" evidence="1">
    <location>
        <begin position="18"/>
        <end position="34"/>
    </location>
</feature>
<dbReference type="Proteomes" id="UP000791440">
    <property type="component" value="Unassembled WGS sequence"/>
</dbReference>
<feature type="transmembrane region" description="Helical" evidence="1">
    <location>
        <begin position="46"/>
        <end position="66"/>
    </location>
</feature>
<protein>
    <submittedName>
        <fullName evidence="2">Uncharacterized protein</fullName>
    </submittedName>
</protein>
<name>A0A922CE47_MANSE</name>
<feature type="non-terminal residue" evidence="2">
    <location>
        <position position="1"/>
    </location>
</feature>
<feature type="transmembrane region" description="Helical" evidence="1">
    <location>
        <begin position="121"/>
        <end position="142"/>
    </location>
</feature>
<organism evidence="2 3">
    <name type="scientific">Manduca sexta</name>
    <name type="common">Tobacco hawkmoth</name>
    <name type="synonym">Tobacco hornworm</name>
    <dbReference type="NCBI Taxonomy" id="7130"/>
    <lineage>
        <taxon>Eukaryota</taxon>
        <taxon>Metazoa</taxon>
        <taxon>Ecdysozoa</taxon>
        <taxon>Arthropoda</taxon>
        <taxon>Hexapoda</taxon>
        <taxon>Insecta</taxon>
        <taxon>Pterygota</taxon>
        <taxon>Neoptera</taxon>
        <taxon>Endopterygota</taxon>
        <taxon>Lepidoptera</taxon>
        <taxon>Glossata</taxon>
        <taxon>Ditrysia</taxon>
        <taxon>Bombycoidea</taxon>
        <taxon>Sphingidae</taxon>
        <taxon>Sphinginae</taxon>
        <taxon>Sphingini</taxon>
        <taxon>Manduca</taxon>
    </lineage>
</organism>
<gene>
    <name evidence="2" type="ORF">O3G_MSEX002898</name>
</gene>
<dbReference type="EMBL" id="JH668303">
    <property type="protein sequence ID" value="KAG6443555.1"/>
    <property type="molecule type" value="Genomic_DNA"/>
</dbReference>
<evidence type="ECO:0000313" key="3">
    <source>
        <dbReference type="Proteomes" id="UP000791440"/>
    </source>
</evidence>
<keyword evidence="3" id="KW-1185">Reference proteome</keyword>
<reference evidence="2" key="2">
    <citation type="submission" date="2020-12" db="EMBL/GenBank/DDBJ databases">
        <authorList>
            <person name="Kanost M."/>
        </authorList>
    </citation>
    <scope>NUCLEOTIDE SEQUENCE</scope>
</reference>
<feature type="transmembrane region" description="Helical" evidence="1">
    <location>
        <begin position="148"/>
        <end position="174"/>
    </location>
</feature>
<comment type="caution">
    <text evidence="2">The sequence shown here is derived from an EMBL/GenBank/DDBJ whole genome shotgun (WGS) entry which is preliminary data.</text>
</comment>
<feature type="transmembrane region" description="Helical" evidence="1">
    <location>
        <begin position="72"/>
        <end position="89"/>
    </location>
</feature>
<evidence type="ECO:0000256" key="1">
    <source>
        <dbReference type="SAM" id="Phobius"/>
    </source>
</evidence>